<dbReference type="PROSITE" id="PS50110">
    <property type="entry name" value="RESPONSE_REGULATORY"/>
    <property type="match status" value="1"/>
</dbReference>
<reference evidence="5" key="1">
    <citation type="journal article" date="2019" name="Int. J. Syst. Evol. Microbiol.">
        <title>The Global Catalogue of Microorganisms (GCM) 10K type strain sequencing project: providing services to taxonomists for standard genome sequencing and annotation.</title>
        <authorList>
            <consortium name="The Broad Institute Genomics Platform"/>
            <consortium name="The Broad Institute Genome Sequencing Center for Infectious Disease"/>
            <person name="Wu L."/>
            <person name="Ma J."/>
        </authorList>
    </citation>
    <scope>NUCLEOTIDE SEQUENCE [LARGE SCALE GENOMIC DNA]</scope>
    <source>
        <strain evidence="5">NBRC 110044</strain>
    </source>
</reference>
<keyword evidence="1 2" id="KW-0597">Phosphoprotein</keyword>
<dbReference type="Pfam" id="PF00072">
    <property type="entry name" value="Response_reg"/>
    <property type="match status" value="1"/>
</dbReference>
<dbReference type="SUPFAM" id="SSF52172">
    <property type="entry name" value="CheY-like"/>
    <property type="match status" value="1"/>
</dbReference>
<dbReference type="InterPro" id="IPR011006">
    <property type="entry name" value="CheY-like_superfamily"/>
</dbReference>
<dbReference type="InterPro" id="IPR050595">
    <property type="entry name" value="Bact_response_regulator"/>
</dbReference>
<feature type="domain" description="Response regulatory" evidence="3">
    <location>
        <begin position="19"/>
        <end position="135"/>
    </location>
</feature>
<dbReference type="Gene3D" id="3.40.50.2300">
    <property type="match status" value="1"/>
</dbReference>
<sequence>MPTTPEKGVKDRNQMTIKKILIVDDSPTERHFLGELLTKNGFQVMTLESGEEAVARVKDIMPDLILMDVVMPGLNGFQATRTITKDDATAHIPVIMCTSKGQETDIVWGKRQGAKGYVVKPVNPDELLKQIAALG</sequence>
<dbReference type="PANTHER" id="PTHR44591">
    <property type="entry name" value="STRESS RESPONSE REGULATOR PROTEIN 1"/>
    <property type="match status" value="1"/>
</dbReference>
<gene>
    <name evidence="4" type="primary">pilH</name>
    <name evidence="4" type="ORF">GCM10007907_14270</name>
</gene>
<dbReference type="PANTHER" id="PTHR44591:SF20">
    <property type="entry name" value="PROTEIN PILH"/>
    <property type="match status" value="1"/>
</dbReference>
<evidence type="ECO:0000313" key="4">
    <source>
        <dbReference type="EMBL" id="GLR12637.1"/>
    </source>
</evidence>
<name>A0ABQ5YDW1_9NEIS</name>
<comment type="caution">
    <text evidence="4">The sequence shown here is derived from an EMBL/GenBank/DDBJ whole genome shotgun (WGS) entry which is preliminary data.</text>
</comment>
<protein>
    <submittedName>
        <fullName evidence="4">Protein PilH</fullName>
    </submittedName>
</protein>
<organism evidence="4 5">
    <name type="scientific">Chitinimonas prasina</name>
    <dbReference type="NCBI Taxonomy" id="1434937"/>
    <lineage>
        <taxon>Bacteria</taxon>
        <taxon>Pseudomonadati</taxon>
        <taxon>Pseudomonadota</taxon>
        <taxon>Betaproteobacteria</taxon>
        <taxon>Neisseriales</taxon>
        <taxon>Chitinibacteraceae</taxon>
        <taxon>Chitinimonas</taxon>
    </lineage>
</organism>
<dbReference type="EMBL" id="BSOG01000001">
    <property type="protein sequence ID" value="GLR12637.1"/>
    <property type="molecule type" value="Genomic_DNA"/>
</dbReference>
<evidence type="ECO:0000256" key="1">
    <source>
        <dbReference type="ARBA" id="ARBA00022553"/>
    </source>
</evidence>
<accession>A0ABQ5YDW1</accession>
<evidence type="ECO:0000256" key="2">
    <source>
        <dbReference type="PROSITE-ProRule" id="PRU00169"/>
    </source>
</evidence>
<keyword evidence="5" id="KW-1185">Reference proteome</keyword>
<dbReference type="Proteomes" id="UP001156706">
    <property type="component" value="Unassembled WGS sequence"/>
</dbReference>
<dbReference type="InterPro" id="IPR001789">
    <property type="entry name" value="Sig_transdc_resp-reg_receiver"/>
</dbReference>
<dbReference type="SMART" id="SM00448">
    <property type="entry name" value="REC"/>
    <property type="match status" value="1"/>
</dbReference>
<evidence type="ECO:0000313" key="5">
    <source>
        <dbReference type="Proteomes" id="UP001156706"/>
    </source>
</evidence>
<feature type="modified residue" description="4-aspartylphosphate" evidence="2">
    <location>
        <position position="68"/>
    </location>
</feature>
<proteinExistence type="predicted"/>
<evidence type="ECO:0000259" key="3">
    <source>
        <dbReference type="PROSITE" id="PS50110"/>
    </source>
</evidence>